<proteinExistence type="predicted"/>
<dbReference type="Gene3D" id="1.20.1250.20">
    <property type="entry name" value="MFS general substrate transporter like domains"/>
    <property type="match status" value="1"/>
</dbReference>
<gene>
    <name evidence="9" type="ORF">ATW55_06215</name>
    <name evidence="10" type="ORF">ATW55_06340</name>
</gene>
<reference evidence="9 11" key="1">
    <citation type="submission" date="2015-12" db="EMBL/GenBank/DDBJ databases">
        <title>Draft genome sequence of Acidibacillus ferrooxidans ITV001, isolated from a chalcopyrite acid mine drainage site in Brazil.</title>
        <authorList>
            <person name="Dall'Agnol H."/>
            <person name="Nancucheo I."/>
            <person name="Johnson B."/>
            <person name="Oliveira R."/>
            <person name="Leite L."/>
            <person name="Pylro V."/>
            <person name="Nunes G.L."/>
            <person name="Tzotzos G."/>
            <person name="Fernandes G.R."/>
            <person name="Dutra J."/>
            <person name="Orellana S.C."/>
            <person name="Oliveira G."/>
        </authorList>
    </citation>
    <scope>NUCLEOTIDE SEQUENCE [LARGE SCALE GENOMIC DNA]</scope>
    <source>
        <strain evidence="9">ITV001</strain>
        <strain evidence="11">ITV01</strain>
    </source>
</reference>
<dbReference type="OrthoDB" id="56516at2"/>
<name>A0A101XTR0_9BACL</name>
<dbReference type="AlphaFoldDB" id="A0A101XTR0"/>
<feature type="transmembrane region" description="Helical" evidence="7">
    <location>
        <begin position="148"/>
        <end position="166"/>
    </location>
</feature>
<feature type="transmembrane region" description="Helical" evidence="7">
    <location>
        <begin position="20"/>
        <end position="39"/>
    </location>
</feature>
<feature type="transmembrane region" description="Helical" evidence="7">
    <location>
        <begin position="379"/>
        <end position="399"/>
    </location>
</feature>
<feature type="transmembrane region" description="Helical" evidence="7">
    <location>
        <begin position="218"/>
        <end position="237"/>
    </location>
</feature>
<keyword evidence="2" id="KW-0813">Transport</keyword>
<dbReference type="InterPro" id="IPR020846">
    <property type="entry name" value="MFS_dom"/>
</dbReference>
<keyword evidence="6 7" id="KW-0472">Membrane</keyword>
<keyword evidence="4 7" id="KW-0812">Transmembrane</keyword>
<dbReference type="SUPFAM" id="SSF103473">
    <property type="entry name" value="MFS general substrate transporter"/>
    <property type="match status" value="1"/>
</dbReference>
<organism evidence="9 11">
    <name type="scientific">Ferroacidibacillus organovorans</name>
    <dbReference type="NCBI Taxonomy" id="1765683"/>
    <lineage>
        <taxon>Bacteria</taxon>
        <taxon>Bacillati</taxon>
        <taxon>Bacillota</taxon>
        <taxon>Bacilli</taxon>
        <taxon>Bacillales</taxon>
        <taxon>Alicyclobacillaceae</taxon>
        <taxon>Ferroacidibacillus</taxon>
    </lineage>
</organism>
<keyword evidence="11" id="KW-1185">Reference proteome</keyword>
<dbReference type="GO" id="GO:0005886">
    <property type="term" value="C:plasma membrane"/>
    <property type="evidence" value="ECO:0007669"/>
    <property type="project" value="UniProtKB-SubCell"/>
</dbReference>
<sequence length="421" mass="45111">MSQMIFEPNQPAPIQTRFRFPVYFLFAESFFMNLGFFMLIPLLSIHYLSLGLTALFIGNLYAVRILSQQGLQLFGGAIADRLPYRLVILLGSIIRAAGFAMFAVIERGPLLYAAACLFGIGGALFGPAGNAALAALVPEPSRARAFTIRQATSNIGTTVGPVLGAFLVTDHFVLICVVAGLIFALVGVAGMWILPNQKSSEQPPTLRSGVKTIAKNRVFLRFVIYFMGYYLIYQQMYIAIPDILVTLHPPRTALGELFSLEAILEIAVSYPVIAWMNRSAHMRSAPRVMGLGLLIMGGSWLPLVFTVNIATLLAPVVGLSVGSVIALPSRQTYTAALADTSHLATYFGVSSLSMAIGASVGASGGGLLMHTMGHPWHGIASPASLLFALVSILCAFLLARLPEPDSTSSREADSAREKAAQ</sequence>
<dbReference type="RefSeq" id="WP_160327131.1">
    <property type="nucleotide sequence ID" value="NZ_LPVJ01000001.1"/>
</dbReference>
<dbReference type="EMBL" id="LPVJ01000001">
    <property type="protein sequence ID" value="KUO97452.1"/>
    <property type="molecule type" value="Genomic_DNA"/>
</dbReference>
<accession>A0A101XTR0</accession>
<feature type="transmembrane region" description="Helical" evidence="7">
    <location>
        <begin position="343"/>
        <end position="367"/>
    </location>
</feature>
<dbReference type="PROSITE" id="PS50850">
    <property type="entry name" value="MFS"/>
    <property type="match status" value="1"/>
</dbReference>
<feature type="domain" description="Major facilitator superfamily (MFS) profile" evidence="8">
    <location>
        <begin position="21"/>
        <end position="406"/>
    </location>
</feature>
<keyword evidence="3" id="KW-1003">Cell membrane</keyword>
<feature type="transmembrane region" description="Helical" evidence="7">
    <location>
        <begin position="288"/>
        <end position="306"/>
    </location>
</feature>
<dbReference type="Proteomes" id="UP000053557">
    <property type="component" value="Unassembled WGS sequence"/>
</dbReference>
<comment type="caution">
    <text evidence="9">The sequence shown here is derived from an EMBL/GenBank/DDBJ whole genome shotgun (WGS) entry which is preliminary data.</text>
</comment>
<dbReference type="Pfam" id="PF07690">
    <property type="entry name" value="MFS_1"/>
    <property type="match status" value="1"/>
</dbReference>
<evidence type="ECO:0000256" key="3">
    <source>
        <dbReference type="ARBA" id="ARBA00022475"/>
    </source>
</evidence>
<evidence type="ECO:0000256" key="2">
    <source>
        <dbReference type="ARBA" id="ARBA00022448"/>
    </source>
</evidence>
<evidence type="ECO:0000256" key="4">
    <source>
        <dbReference type="ARBA" id="ARBA00022692"/>
    </source>
</evidence>
<dbReference type="PANTHER" id="PTHR23517">
    <property type="entry name" value="RESISTANCE PROTEIN MDTM, PUTATIVE-RELATED-RELATED"/>
    <property type="match status" value="1"/>
</dbReference>
<dbReference type="EMBL" id="LPVJ01000001">
    <property type="protein sequence ID" value="KUO97474.1"/>
    <property type="molecule type" value="Genomic_DNA"/>
</dbReference>
<evidence type="ECO:0000256" key="7">
    <source>
        <dbReference type="SAM" id="Phobius"/>
    </source>
</evidence>
<dbReference type="InterPro" id="IPR050171">
    <property type="entry name" value="MFS_Transporters"/>
</dbReference>
<feature type="transmembrane region" description="Helical" evidence="7">
    <location>
        <begin position="312"/>
        <end position="331"/>
    </location>
</feature>
<feature type="transmembrane region" description="Helical" evidence="7">
    <location>
        <begin position="111"/>
        <end position="136"/>
    </location>
</feature>
<comment type="subcellular location">
    <subcellularLocation>
        <location evidence="1">Cell membrane</location>
        <topology evidence="1">Multi-pass membrane protein</topology>
    </subcellularLocation>
</comment>
<dbReference type="GO" id="GO:0022857">
    <property type="term" value="F:transmembrane transporter activity"/>
    <property type="evidence" value="ECO:0007669"/>
    <property type="project" value="InterPro"/>
</dbReference>
<dbReference type="InterPro" id="IPR011701">
    <property type="entry name" value="MFS"/>
</dbReference>
<dbReference type="PANTHER" id="PTHR23517:SF2">
    <property type="entry name" value="MULTIDRUG RESISTANCE PROTEIN MDTH"/>
    <property type="match status" value="1"/>
</dbReference>
<feature type="transmembrane region" description="Helical" evidence="7">
    <location>
        <begin position="45"/>
        <end position="63"/>
    </location>
</feature>
<evidence type="ECO:0000256" key="1">
    <source>
        <dbReference type="ARBA" id="ARBA00004651"/>
    </source>
</evidence>
<feature type="transmembrane region" description="Helical" evidence="7">
    <location>
        <begin position="172"/>
        <end position="194"/>
    </location>
</feature>
<evidence type="ECO:0000313" key="11">
    <source>
        <dbReference type="Proteomes" id="UP000053557"/>
    </source>
</evidence>
<dbReference type="InterPro" id="IPR036259">
    <property type="entry name" value="MFS_trans_sf"/>
</dbReference>
<protein>
    <recommendedName>
        <fullName evidence="8">Major facilitator superfamily (MFS) profile domain-containing protein</fullName>
    </recommendedName>
</protein>
<keyword evidence="5 7" id="KW-1133">Transmembrane helix</keyword>
<feature type="transmembrane region" description="Helical" evidence="7">
    <location>
        <begin position="257"/>
        <end position="276"/>
    </location>
</feature>
<evidence type="ECO:0000256" key="5">
    <source>
        <dbReference type="ARBA" id="ARBA00022989"/>
    </source>
</evidence>
<evidence type="ECO:0000256" key="6">
    <source>
        <dbReference type="ARBA" id="ARBA00023136"/>
    </source>
</evidence>
<feature type="transmembrane region" description="Helical" evidence="7">
    <location>
        <begin position="84"/>
        <end position="105"/>
    </location>
</feature>
<evidence type="ECO:0000313" key="10">
    <source>
        <dbReference type="EMBL" id="KUO97474.1"/>
    </source>
</evidence>
<evidence type="ECO:0000313" key="9">
    <source>
        <dbReference type="EMBL" id="KUO97452.1"/>
    </source>
</evidence>
<evidence type="ECO:0000259" key="8">
    <source>
        <dbReference type="PROSITE" id="PS50850"/>
    </source>
</evidence>